<evidence type="ECO:0000256" key="1">
    <source>
        <dbReference type="SAM" id="MobiDB-lite"/>
    </source>
</evidence>
<name>A0AAD4WCW4_PRUDU</name>
<evidence type="ECO:0000313" key="3">
    <source>
        <dbReference type="Proteomes" id="UP001054821"/>
    </source>
</evidence>
<keyword evidence="3" id="KW-1185">Reference proteome</keyword>
<feature type="region of interest" description="Disordered" evidence="1">
    <location>
        <begin position="1"/>
        <end position="21"/>
    </location>
</feature>
<accession>A0AAD4WCW4</accession>
<dbReference type="EMBL" id="JAJFAZ020000003">
    <property type="protein sequence ID" value="KAI5339782.1"/>
    <property type="molecule type" value="Genomic_DNA"/>
</dbReference>
<organism evidence="2 3">
    <name type="scientific">Prunus dulcis</name>
    <name type="common">Almond</name>
    <name type="synonym">Amygdalus dulcis</name>
    <dbReference type="NCBI Taxonomy" id="3755"/>
    <lineage>
        <taxon>Eukaryota</taxon>
        <taxon>Viridiplantae</taxon>
        <taxon>Streptophyta</taxon>
        <taxon>Embryophyta</taxon>
        <taxon>Tracheophyta</taxon>
        <taxon>Spermatophyta</taxon>
        <taxon>Magnoliopsida</taxon>
        <taxon>eudicotyledons</taxon>
        <taxon>Gunneridae</taxon>
        <taxon>Pentapetalae</taxon>
        <taxon>rosids</taxon>
        <taxon>fabids</taxon>
        <taxon>Rosales</taxon>
        <taxon>Rosaceae</taxon>
        <taxon>Amygdaloideae</taxon>
        <taxon>Amygdaleae</taxon>
        <taxon>Prunus</taxon>
    </lineage>
</organism>
<dbReference type="AlphaFoldDB" id="A0AAD4WCW4"/>
<protein>
    <submittedName>
        <fullName evidence="2">Uncharacterized protein</fullName>
    </submittedName>
</protein>
<proteinExistence type="predicted"/>
<comment type="caution">
    <text evidence="2">The sequence shown here is derived from an EMBL/GenBank/DDBJ whole genome shotgun (WGS) entry which is preliminary data.</text>
</comment>
<evidence type="ECO:0000313" key="2">
    <source>
        <dbReference type="EMBL" id="KAI5339782.1"/>
    </source>
</evidence>
<gene>
    <name evidence="2" type="ORF">L3X38_019054</name>
</gene>
<dbReference type="Proteomes" id="UP001054821">
    <property type="component" value="Chromosome 3"/>
</dbReference>
<sequence>MDVATTSSTQRDDKYAAPNGNQKLAETSVGHLIVSGMDFYDKRSFCIEDFVDKAEETSLEGSPREAMVEVALSSLIQAKDLTVLKAVLGVGVGHLQRRPEDMEAGIGVLGHLQRRPENLP</sequence>
<reference evidence="2 3" key="1">
    <citation type="journal article" date="2022" name="G3 (Bethesda)">
        <title>Whole-genome sequence and methylome profiling of the almond [Prunus dulcis (Mill.) D.A. Webb] cultivar 'Nonpareil'.</title>
        <authorList>
            <person name="D'Amico-Willman K.M."/>
            <person name="Ouma W.Z."/>
            <person name="Meulia T."/>
            <person name="Sideli G.M."/>
            <person name="Gradziel T.M."/>
            <person name="Fresnedo-Ramirez J."/>
        </authorList>
    </citation>
    <scope>NUCLEOTIDE SEQUENCE [LARGE SCALE GENOMIC DNA]</scope>
    <source>
        <strain evidence="2">Clone GOH B32 T37-40</strain>
    </source>
</reference>